<reference evidence="4" key="1">
    <citation type="submission" date="2021-12" db="EMBL/GenBank/DDBJ databases">
        <authorList>
            <person name="King R."/>
        </authorList>
    </citation>
    <scope>NUCLEOTIDE SEQUENCE</scope>
</reference>
<dbReference type="Proteomes" id="UP001154114">
    <property type="component" value="Chromosome 15"/>
</dbReference>
<feature type="domain" description="Carboxylesterase type B" evidence="3">
    <location>
        <begin position="85"/>
        <end position="175"/>
    </location>
</feature>
<protein>
    <recommendedName>
        <fullName evidence="3">Carboxylesterase type B domain-containing protein</fullName>
    </recommendedName>
</protein>
<dbReference type="EMBL" id="LR824018">
    <property type="protein sequence ID" value="CAD0201638.1"/>
    <property type="molecule type" value="Genomic_DNA"/>
</dbReference>
<dbReference type="InterPro" id="IPR050309">
    <property type="entry name" value="Type-B_Carboxylest/Lipase"/>
</dbReference>
<proteinExistence type="predicted"/>
<gene>
    <name evidence="4" type="ORF">CINC_LOCUS3308</name>
</gene>
<keyword evidence="1" id="KW-0325">Glycoprotein</keyword>
<feature type="domain" description="Carboxylesterase type B" evidence="3">
    <location>
        <begin position="25"/>
        <end position="67"/>
    </location>
</feature>
<name>A0A9N8PZA3_CHRIL</name>
<dbReference type="AlphaFoldDB" id="A0A9N8PZA3"/>
<keyword evidence="5" id="KW-1185">Reference proteome</keyword>
<accession>A0A9N8PZA3</accession>
<keyword evidence="2" id="KW-0732">Signal</keyword>
<dbReference type="InterPro" id="IPR029058">
    <property type="entry name" value="AB_hydrolase_fold"/>
</dbReference>
<dbReference type="PANTHER" id="PTHR11559">
    <property type="entry name" value="CARBOXYLESTERASE"/>
    <property type="match status" value="1"/>
</dbReference>
<evidence type="ECO:0000256" key="1">
    <source>
        <dbReference type="ARBA" id="ARBA00023180"/>
    </source>
</evidence>
<evidence type="ECO:0000313" key="4">
    <source>
        <dbReference type="EMBL" id="CAD0201638.1"/>
    </source>
</evidence>
<organism evidence="4 5">
    <name type="scientific">Chrysodeixis includens</name>
    <name type="common">Soybean looper</name>
    <name type="synonym">Pseudoplusia includens</name>
    <dbReference type="NCBI Taxonomy" id="689277"/>
    <lineage>
        <taxon>Eukaryota</taxon>
        <taxon>Metazoa</taxon>
        <taxon>Ecdysozoa</taxon>
        <taxon>Arthropoda</taxon>
        <taxon>Hexapoda</taxon>
        <taxon>Insecta</taxon>
        <taxon>Pterygota</taxon>
        <taxon>Neoptera</taxon>
        <taxon>Endopterygota</taxon>
        <taxon>Lepidoptera</taxon>
        <taxon>Glossata</taxon>
        <taxon>Ditrysia</taxon>
        <taxon>Noctuoidea</taxon>
        <taxon>Noctuidae</taxon>
        <taxon>Plusiinae</taxon>
        <taxon>Chrysodeixis</taxon>
    </lineage>
</organism>
<evidence type="ECO:0000313" key="5">
    <source>
        <dbReference type="Proteomes" id="UP001154114"/>
    </source>
</evidence>
<dbReference type="Gene3D" id="3.40.50.1820">
    <property type="entry name" value="alpha/beta hydrolase"/>
    <property type="match status" value="2"/>
</dbReference>
<dbReference type="InterPro" id="IPR002018">
    <property type="entry name" value="CarbesteraseB"/>
</dbReference>
<dbReference type="SUPFAM" id="SSF53474">
    <property type="entry name" value="alpha/beta-Hydrolases"/>
    <property type="match status" value="2"/>
</dbReference>
<dbReference type="Pfam" id="PF00135">
    <property type="entry name" value="COesterase"/>
    <property type="match status" value="2"/>
</dbReference>
<evidence type="ECO:0000259" key="3">
    <source>
        <dbReference type="Pfam" id="PF00135"/>
    </source>
</evidence>
<feature type="signal peptide" evidence="2">
    <location>
        <begin position="1"/>
        <end position="22"/>
    </location>
</feature>
<evidence type="ECO:0000256" key="2">
    <source>
        <dbReference type="SAM" id="SignalP"/>
    </source>
</evidence>
<dbReference type="OrthoDB" id="19653at2759"/>
<sequence>MMPTTVFLIQILIFCSVPGIFSEDITVEIAQGKLSGAQQTAIVTGTPFYSFKGIPYAKPPVGELRFKFSYFSSRNQYGQAGVKYGLSLASHFDIENYLFDPKSLNLPLEASSEEYTMVQNITTAITNFAKYGEPSPDGSLGVNWPKFTTKSLAYVNFGTTLESSKGADEKDMKFWQGLYDHVKKIKALSSGWRSVLSFFDRFW</sequence>
<feature type="chain" id="PRO_5040352985" description="Carboxylesterase type B domain-containing protein" evidence="2">
    <location>
        <begin position="23"/>
        <end position="203"/>
    </location>
</feature>